<evidence type="ECO:0000313" key="3">
    <source>
        <dbReference type="Proteomes" id="UP000001072"/>
    </source>
</evidence>
<feature type="compositionally biased region" description="Basic residues" evidence="1">
    <location>
        <begin position="465"/>
        <end position="479"/>
    </location>
</feature>
<dbReference type="eggNOG" id="ENOG502SYT2">
    <property type="taxonomic scope" value="Eukaryota"/>
</dbReference>
<dbReference type="AlphaFoldDB" id="F4R4C4"/>
<organism evidence="3">
    <name type="scientific">Melampsora larici-populina (strain 98AG31 / pathotype 3-4-7)</name>
    <name type="common">Poplar leaf rust fungus</name>
    <dbReference type="NCBI Taxonomy" id="747676"/>
    <lineage>
        <taxon>Eukaryota</taxon>
        <taxon>Fungi</taxon>
        <taxon>Dikarya</taxon>
        <taxon>Basidiomycota</taxon>
        <taxon>Pucciniomycotina</taxon>
        <taxon>Pucciniomycetes</taxon>
        <taxon>Pucciniales</taxon>
        <taxon>Melampsoraceae</taxon>
        <taxon>Melampsora</taxon>
    </lineage>
</organism>
<feature type="compositionally biased region" description="Polar residues" evidence="1">
    <location>
        <begin position="198"/>
        <end position="214"/>
    </location>
</feature>
<feature type="region of interest" description="Disordered" evidence="1">
    <location>
        <begin position="54"/>
        <end position="98"/>
    </location>
</feature>
<dbReference type="KEGG" id="mlr:MELLADRAFT_58653"/>
<dbReference type="InParanoid" id="F4R4C4"/>
<keyword evidence="3" id="KW-1185">Reference proteome</keyword>
<dbReference type="Proteomes" id="UP000001072">
    <property type="component" value="Unassembled WGS sequence"/>
</dbReference>
<feature type="region of interest" description="Disordered" evidence="1">
    <location>
        <begin position="465"/>
        <end position="494"/>
    </location>
</feature>
<feature type="compositionally biased region" description="Low complexity" evidence="1">
    <location>
        <begin position="328"/>
        <end position="349"/>
    </location>
</feature>
<feature type="region of interest" description="Disordered" evidence="1">
    <location>
        <begin position="198"/>
        <end position="232"/>
    </location>
</feature>
<dbReference type="EMBL" id="GL883090">
    <property type="protein sequence ID" value="EGG12787.1"/>
    <property type="molecule type" value="Genomic_DNA"/>
</dbReference>
<dbReference type="VEuPathDB" id="FungiDB:MELLADRAFT_58653"/>
<reference evidence="3" key="1">
    <citation type="journal article" date="2011" name="Proc. Natl. Acad. Sci. U.S.A.">
        <title>Obligate biotrophy features unraveled by the genomic analysis of rust fungi.</title>
        <authorList>
            <person name="Duplessis S."/>
            <person name="Cuomo C.A."/>
            <person name="Lin Y.-C."/>
            <person name="Aerts A."/>
            <person name="Tisserant E."/>
            <person name="Veneault-Fourrey C."/>
            <person name="Joly D.L."/>
            <person name="Hacquard S."/>
            <person name="Amselem J."/>
            <person name="Cantarel B.L."/>
            <person name="Chiu R."/>
            <person name="Coutinho P.M."/>
            <person name="Feau N."/>
            <person name="Field M."/>
            <person name="Frey P."/>
            <person name="Gelhaye E."/>
            <person name="Goldberg J."/>
            <person name="Grabherr M.G."/>
            <person name="Kodira C.D."/>
            <person name="Kohler A."/>
            <person name="Kuees U."/>
            <person name="Lindquist E.A."/>
            <person name="Lucas S.M."/>
            <person name="Mago R."/>
            <person name="Mauceli E."/>
            <person name="Morin E."/>
            <person name="Murat C."/>
            <person name="Pangilinan J.L."/>
            <person name="Park R."/>
            <person name="Pearson M."/>
            <person name="Quesneville H."/>
            <person name="Rouhier N."/>
            <person name="Sakthikumar S."/>
            <person name="Salamov A.A."/>
            <person name="Schmutz J."/>
            <person name="Selles B."/>
            <person name="Shapiro H."/>
            <person name="Tanguay P."/>
            <person name="Tuskan G.A."/>
            <person name="Henrissat B."/>
            <person name="Van de Peer Y."/>
            <person name="Rouze P."/>
            <person name="Ellis J.G."/>
            <person name="Dodds P.N."/>
            <person name="Schein J.E."/>
            <person name="Zhong S."/>
            <person name="Hamelin R.C."/>
            <person name="Grigoriev I.V."/>
            <person name="Szabo L.J."/>
            <person name="Martin F."/>
        </authorList>
    </citation>
    <scope>NUCLEOTIDE SEQUENCE [LARGE SCALE GENOMIC DNA]</scope>
    <source>
        <strain evidence="3">98AG31 / pathotype 3-4-7</strain>
    </source>
</reference>
<feature type="compositionally biased region" description="Polar residues" evidence="1">
    <location>
        <begin position="561"/>
        <end position="575"/>
    </location>
</feature>
<feature type="region of interest" description="Disordered" evidence="1">
    <location>
        <begin position="520"/>
        <end position="599"/>
    </location>
</feature>
<dbReference type="GeneID" id="18929213"/>
<dbReference type="RefSeq" id="XP_007403725.1">
    <property type="nucleotide sequence ID" value="XM_007403663.1"/>
</dbReference>
<dbReference type="OrthoDB" id="2506196at2759"/>
<feature type="compositionally biased region" description="Polar residues" evidence="1">
    <location>
        <begin position="297"/>
        <end position="306"/>
    </location>
</feature>
<feature type="region of interest" description="Disordered" evidence="1">
    <location>
        <begin position="262"/>
        <end position="381"/>
    </location>
</feature>
<gene>
    <name evidence="2" type="ORF">MELLADRAFT_58653</name>
</gene>
<evidence type="ECO:0000313" key="2">
    <source>
        <dbReference type="EMBL" id="EGG12787.1"/>
    </source>
</evidence>
<feature type="compositionally biased region" description="Acidic residues" evidence="1">
    <location>
        <begin position="485"/>
        <end position="494"/>
    </location>
</feature>
<feature type="compositionally biased region" description="Basic and acidic residues" evidence="1">
    <location>
        <begin position="279"/>
        <end position="290"/>
    </location>
</feature>
<sequence length="685" mass="75493">MSTKAESMSTNGSSASIDLKPKTESELCIERLEIFERILMNSSLNLAAMPENRLPKNYSSSEPSRKSDETRGSSSQAASASRPNLEPEFDKIYDSDPSSLESLSIIDSQDSETDRQARQPEGQSLLATAFPLAHTQVEIQSRQMQTGETTDHLNNPVFNSSSLTQRTGQDLILIKSVSPDLSSNQLFRDLAPPHLTLTSGASLESAPGPSQITNGPIPPSVHPDGTSFAPQGGLVIPAQTIFRTSDGKIQFHNTVRISGGLASKPKIKAKAKSPSLKPPSDRRITPDRKRSMVGKSRGSTSPSPLRNVNGDFSGLESRTIDRRAIQPSSSRSTISTSPGHQSLLSRSQPRSPPPYPASMQRSHLTRHPSGSASLRRPSLSDSISGSFMASTIASRSTSPASSIYAPLRVPHVRAPAPFFGPTPERVARVRERRKVAERNAERAKGGWKAWWNNWFHQSDDSTLRKGKMASGHHHEHHHCPNNNQEVDEYDEDSDDGSCYHDVVLEHERSKLERRLKKLDRAANKTRHLNSSSHSSHPKITSRSVDNSGKFFQGWSGRGSVSKPTTQASSHSDSPTPVQPLRGILHNNVDPSSPNAQTPLLGATRTLPRYLNQDGTTTLQSPPPPKTETDVRFGKAPGRWFKLSWMAWKIKTIVSGFFKSTRDKFVDLFHVDWDTDDEHYEGWENV</sequence>
<feature type="compositionally biased region" description="Polar residues" evidence="1">
    <location>
        <begin position="537"/>
        <end position="546"/>
    </location>
</feature>
<evidence type="ECO:0000256" key="1">
    <source>
        <dbReference type="SAM" id="MobiDB-lite"/>
    </source>
</evidence>
<feature type="compositionally biased region" description="Polar residues" evidence="1">
    <location>
        <begin position="588"/>
        <end position="597"/>
    </location>
</feature>
<proteinExistence type="predicted"/>
<dbReference type="HOGENOM" id="CLU_401735_0_0_1"/>
<protein>
    <submittedName>
        <fullName evidence="2">Uncharacterized protein</fullName>
    </submittedName>
</protein>
<name>F4R4C4_MELLP</name>
<accession>F4R4C4</accession>